<dbReference type="InterPro" id="IPR005119">
    <property type="entry name" value="LysR_subst-bd"/>
</dbReference>
<keyword evidence="4" id="KW-0804">Transcription</keyword>
<evidence type="ECO:0000313" key="7">
    <source>
        <dbReference type="Proteomes" id="UP000063236"/>
    </source>
</evidence>
<name>A0AAW3PC80_9BURK</name>
<dbReference type="Gene3D" id="3.40.190.290">
    <property type="match status" value="1"/>
</dbReference>
<keyword evidence="2" id="KW-0805">Transcription regulation</keyword>
<dbReference type="SUPFAM" id="SSF46785">
    <property type="entry name" value="Winged helix' DNA-binding domain"/>
    <property type="match status" value="1"/>
</dbReference>
<dbReference type="GO" id="GO:0006351">
    <property type="term" value="P:DNA-templated transcription"/>
    <property type="evidence" value="ECO:0007669"/>
    <property type="project" value="TreeGrafter"/>
</dbReference>
<dbReference type="PROSITE" id="PS50931">
    <property type="entry name" value="HTH_LYSR"/>
    <property type="match status" value="1"/>
</dbReference>
<reference evidence="6 7" key="1">
    <citation type="submission" date="2015-11" db="EMBL/GenBank/DDBJ databases">
        <title>Expanding the genomic diversity of Burkholderia species for the development of highly accurate diagnostics.</title>
        <authorList>
            <person name="Sahl J."/>
            <person name="Keim P."/>
            <person name="Wagner D."/>
        </authorList>
    </citation>
    <scope>NUCLEOTIDE SEQUENCE [LARGE SCALE GENOMIC DNA]</scope>
    <source>
        <strain evidence="6 7">MSMB378WGS</strain>
    </source>
</reference>
<evidence type="ECO:0000256" key="2">
    <source>
        <dbReference type="ARBA" id="ARBA00023015"/>
    </source>
</evidence>
<evidence type="ECO:0000256" key="1">
    <source>
        <dbReference type="ARBA" id="ARBA00009437"/>
    </source>
</evidence>
<dbReference type="Pfam" id="PF00126">
    <property type="entry name" value="HTH_1"/>
    <property type="match status" value="1"/>
</dbReference>
<evidence type="ECO:0000313" key="6">
    <source>
        <dbReference type="EMBL" id="KWF46934.1"/>
    </source>
</evidence>
<dbReference type="InterPro" id="IPR000847">
    <property type="entry name" value="LysR_HTH_N"/>
</dbReference>
<dbReference type="PANTHER" id="PTHR30537">
    <property type="entry name" value="HTH-TYPE TRANSCRIPTIONAL REGULATOR"/>
    <property type="match status" value="1"/>
</dbReference>
<evidence type="ECO:0000256" key="4">
    <source>
        <dbReference type="ARBA" id="ARBA00023163"/>
    </source>
</evidence>
<dbReference type="Pfam" id="PF03466">
    <property type="entry name" value="LysR_substrate"/>
    <property type="match status" value="1"/>
</dbReference>
<sequence>MDILLNLRAFLVAAKCGSFSEAARQLNVVPSVVAKRIGDLEHTVGARLFTRSTRRVALTESGHKFQTSAGELVAEFDHVIQSLKRDEGRLEGHIRLKVPTTLAVLYLAEVFSAFQREHPRITMEILLIDRSVNPVEEGFDVAIGGRAASYEGVIDIPLCPLRQILCAAPAYLHERGVPTHPRELADHDCLIFKPTGSTWQFDSDRGPITVDVPQRLSTNDNSTLLAAARAGNGVAILPTYVANTALANEELTPLLADYPLQSTWLKALVPRKRQGLPQIDALIEWLTRSLADSPPWDAD</sequence>
<evidence type="ECO:0000259" key="5">
    <source>
        <dbReference type="PROSITE" id="PS50931"/>
    </source>
</evidence>
<gene>
    <name evidence="6" type="ORF">WL88_25985</name>
</gene>
<dbReference type="FunFam" id="1.10.10.10:FF:000001">
    <property type="entry name" value="LysR family transcriptional regulator"/>
    <property type="match status" value="1"/>
</dbReference>
<organism evidence="6 7">
    <name type="scientific">Burkholderia diffusa</name>
    <dbReference type="NCBI Taxonomy" id="488732"/>
    <lineage>
        <taxon>Bacteria</taxon>
        <taxon>Pseudomonadati</taxon>
        <taxon>Pseudomonadota</taxon>
        <taxon>Betaproteobacteria</taxon>
        <taxon>Burkholderiales</taxon>
        <taxon>Burkholderiaceae</taxon>
        <taxon>Burkholderia</taxon>
        <taxon>Burkholderia cepacia complex</taxon>
    </lineage>
</organism>
<dbReference type="CDD" id="cd08422">
    <property type="entry name" value="PBP2_CrgA_like"/>
    <property type="match status" value="1"/>
</dbReference>
<dbReference type="InterPro" id="IPR058163">
    <property type="entry name" value="LysR-type_TF_proteobact-type"/>
</dbReference>
<feature type="domain" description="HTH lysR-type" evidence="5">
    <location>
        <begin position="1"/>
        <end position="59"/>
    </location>
</feature>
<dbReference type="GO" id="GO:0043565">
    <property type="term" value="F:sequence-specific DNA binding"/>
    <property type="evidence" value="ECO:0007669"/>
    <property type="project" value="TreeGrafter"/>
</dbReference>
<dbReference type="GO" id="GO:0003700">
    <property type="term" value="F:DNA-binding transcription factor activity"/>
    <property type="evidence" value="ECO:0007669"/>
    <property type="project" value="InterPro"/>
</dbReference>
<comment type="similarity">
    <text evidence="1">Belongs to the LysR transcriptional regulatory family.</text>
</comment>
<accession>A0AAW3PC80</accession>
<dbReference type="SUPFAM" id="SSF53850">
    <property type="entry name" value="Periplasmic binding protein-like II"/>
    <property type="match status" value="1"/>
</dbReference>
<keyword evidence="3" id="KW-0238">DNA-binding</keyword>
<evidence type="ECO:0000256" key="3">
    <source>
        <dbReference type="ARBA" id="ARBA00023125"/>
    </source>
</evidence>
<proteinExistence type="inferred from homology"/>
<protein>
    <submittedName>
        <fullName evidence="6">Transcriptional regulator</fullName>
    </submittedName>
</protein>
<dbReference type="InterPro" id="IPR036390">
    <property type="entry name" value="WH_DNA-bd_sf"/>
</dbReference>
<dbReference type="Proteomes" id="UP000063236">
    <property type="component" value="Unassembled WGS sequence"/>
</dbReference>
<dbReference type="InterPro" id="IPR036388">
    <property type="entry name" value="WH-like_DNA-bd_sf"/>
</dbReference>
<dbReference type="AlphaFoldDB" id="A0AAW3PC80"/>
<comment type="caution">
    <text evidence="6">The sequence shown here is derived from an EMBL/GenBank/DDBJ whole genome shotgun (WGS) entry which is preliminary data.</text>
</comment>
<dbReference type="EMBL" id="LPJV01000059">
    <property type="protein sequence ID" value="KWF46934.1"/>
    <property type="molecule type" value="Genomic_DNA"/>
</dbReference>
<dbReference type="Gene3D" id="1.10.10.10">
    <property type="entry name" value="Winged helix-like DNA-binding domain superfamily/Winged helix DNA-binding domain"/>
    <property type="match status" value="1"/>
</dbReference>
<dbReference type="PANTHER" id="PTHR30537:SF35">
    <property type="entry name" value="TRANSCRIPTIONAL REGULATORY PROTEIN"/>
    <property type="match status" value="1"/>
</dbReference>